<feature type="transmembrane region" description="Helical" evidence="2">
    <location>
        <begin position="208"/>
        <end position="228"/>
    </location>
</feature>
<proteinExistence type="predicted"/>
<feature type="transmembrane region" description="Helical" evidence="2">
    <location>
        <begin position="73"/>
        <end position="95"/>
    </location>
</feature>
<evidence type="ECO:0000256" key="1">
    <source>
        <dbReference type="SAM" id="MobiDB-lite"/>
    </source>
</evidence>
<evidence type="ECO:0000256" key="2">
    <source>
        <dbReference type="SAM" id="Phobius"/>
    </source>
</evidence>
<evidence type="ECO:0000313" key="3">
    <source>
        <dbReference type="EMBL" id="MDD7969031.1"/>
    </source>
</evidence>
<dbReference type="Proteomes" id="UP001300763">
    <property type="component" value="Unassembled WGS sequence"/>
</dbReference>
<comment type="caution">
    <text evidence="3">The sequence shown here is derived from an EMBL/GenBank/DDBJ whole genome shotgun (WGS) entry which is preliminary data.</text>
</comment>
<reference evidence="3 4" key="1">
    <citation type="submission" date="2023-02" db="EMBL/GenBank/DDBJ databases">
        <title>Genome sequencing required for Actinomycetospora new species description.</title>
        <authorList>
            <person name="Saimee Y."/>
            <person name="Duangmal K."/>
        </authorList>
    </citation>
    <scope>NUCLEOTIDE SEQUENCE [LARGE SCALE GENOMIC DNA]</scope>
    <source>
        <strain evidence="3 4">DW7H6</strain>
    </source>
</reference>
<keyword evidence="4" id="KW-1185">Reference proteome</keyword>
<feature type="transmembrane region" description="Helical" evidence="2">
    <location>
        <begin position="107"/>
        <end position="126"/>
    </location>
</feature>
<keyword evidence="2" id="KW-0472">Membrane</keyword>
<keyword evidence="2" id="KW-1133">Transmembrane helix</keyword>
<dbReference type="EMBL" id="JAQZAO010000018">
    <property type="protein sequence ID" value="MDD7969031.1"/>
    <property type="molecule type" value="Genomic_DNA"/>
</dbReference>
<protein>
    <submittedName>
        <fullName evidence="3">DUF2306 domain-containing protein</fullName>
    </submittedName>
</protein>
<organism evidence="3 4">
    <name type="scientific">Actinomycetospora lemnae</name>
    <dbReference type="NCBI Taxonomy" id="3019891"/>
    <lineage>
        <taxon>Bacteria</taxon>
        <taxon>Bacillati</taxon>
        <taxon>Actinomycetota</taxon>
        <taxon>Actinomycetes</taxon>
        <taxon>Pseudonocardiales</taxon>
        <taxon>Pseudonocardiaceae</taxon>
        <taxon>Actinomycetospora</taxon>
    </lineage>
</organism>
<feature type="transmembrane region" description="Helical" evidence="2">
    <location>
        <begin position="132"/>
        <end position="152"/>
    </location>
</feature>
<dbReference type="InterPro" id="IPR018750">
    <property type="entry name" value="DUF2306_membrane"/>
</dbReference>
<gene>
    <name evidence="3" type="ORF">PGB27_27105</name>
</gene>
<feature type="transmembrane region" description="Helical" evidence="2">
    <location>
        <begin position="30"/>
        <end position="53"/>
    </location>
</feature>
<feature type="transmembrane region" description="Helical" evidence="2">
    <location>
        <begin position="173"/>
        <end position="196"/>
    </location>
</feature>
<dbReference type="RefSeq" id="WP_274203563.1">
    <property type="nucleotide sequence ID" value="NZ_JAQZAO010000018.1"/>
</dbReference>
<name>A0ABT5T3U8_9PSEU</name>
<dbReference type="Pfam" id="PF10067">
    <property type="entry name" value="DUF2306"/>
    <property type="match status" value="1"/>
</dbReference>
<feature type="region of interest" description="Disordered" evidence="1">
    <location>
        <begin position="1"/>
        <end position="22"/>
    </location>
</feature>
<accession>A0ABT5T3U8</accession>
<evidence type="ECO:0000313" key="4">
    <source>
        <dbReference type="Proteomes" id="UP001300763"/>
    </source>
</evidence>
<keyword evidence="2" id="KW-0812">Transmembrane</keyword>
<sequence length="250" mass="27753">MTTVHDADPPPDAGARRRPRTTTDPRRVRIGLVVAALVVAVFLVLELPAYLGLDPAQSRVPIRPDDALHYPLLWTHIVCGSVALVTACLQMWPWLRRRHPRVHRISGRVYLLGGVLPGGIAVLGVAPMSTTGFASSVGNTFLAVLWLGTSIAGWRAARQRRYADHRAWMIRSVALTFSIIVNRFWIAVYVVVLWLIDPGNPELIMDAGPASVWTSWIVNLLIAEWWLLRRRHPQRARTLPPGRAGAPEGS</sequence>